<protein>
    <submittedName>
        <fullName evidence="5">Uncharacterized protein</fullName>
    </submittedName>
</protein>
<dbReference type="EMBL" id="VVIM01000001">
    <property type="protein sequence ID" value="KAB0803899.1"/>
    <property type="molecule type" value="Genomic_DNA"/>
</dbReference>
<evidence type="ECO:0000256" key="1">
    <source>
        <dbReference type="ARBA" id="ARBA00009407"/>
    </source>
</evidence>
<dbReference type="InterPro" id="IPR032679">
    <property type="entry name" value="Sin1_N"/>
</dbReference>
<evidence type="ECO:0000313" key="6">
    <source>
        <dbReference type="EMBL" id="KAB0803899.1"/>
    </source>
</evidence>
<evidence type="ECO:0000259" key="2">
    <source>
        <dbReference type="Pfam" id="PF05422"/>
    </source>
</evidence>
<dbReference type="GO" id="GO:0005886">
    <property type="term" value="C:plasma membrane"/>
    <property type="evidence" value="ECO:0007669"/>
    <property type="project" value="TreeGrafter"/>
</dbReference>
<dbReference type="Pfam" id="PF16978">
    <property type="entry name" value="CRIM"/>
    <property type="match status" value="1"/>
</dbReference>
<dbReference type="InterPro" id="IPR031567">
    <property type="entry name" value="CRIM_dom"/>
</dbReference>
<dbReference type="InterPro" id="IPR011993">
    <property type="entry name" value="PH-like_dom_sf"/>
</dbReference>
<dbReference type="Pfam" id="PF16979">
    <property type="entry name" value="SIN1_PH"/>
    <property type="match status" value="1"/>
</dbReference>
<evidence type="ECO:0000313" key="5">
    <source>
        <dbReference type="EMBL" id="JAV55024.1"/>
    </source>
</evidence>
<name>A0A1Y1K0J9_PHOPY</name>
<evidence type="ECO:0000259" key="3">
    <source>
        <dbReference type="Pfam" id="PF16978"/>
    </source>
</evidence>
<evidence type="ECO:0000313" key="7">
    <source>
        <dbReference type="Proteomes" id="UP000327044"/>
    </source>
</evidence>
<feature type="domain" description="Sin1 N-terminal" evidence="2">
    <location>
        <begin position="46"/>
        <end position="123"/>
    </location>
</feature>
<evidence type="ECO:0000259" key="4">
    <source>
        <dbReference type="Pfam" id="PF16979"/>
    </source>
</evidence>
<accession>A0A1Y1K0J9</accession>
<dbReference type="InterPro" id="IPR008828">
    <property type="entry name" value="Sin1/Avo1"/>
</dbReference>
<comment type="similarity">
    <text evidence="1">Belongs to the SIN1 family.</text>
</comment>
<proteinExistence type="inferred from homology"/>
<keyword evidence="7" id="KW-1185">Reference proteome</keyword>
<dbReference type="Proteomes" id="UP000327044">
    <property type="component" value="Unassembled WGS sequence"/>
</dbReference>
<dbReference type="PANTHER" id="PTHR13335">
    <property type="entry name" value="TARGET OF RAPAMYCIN COMPLEX 2 SUBUNIT MAPKAP1"/>
    <property type="match status" value="1"/>
</dbReference>
<dbReference type="InterPro" id="IPR031313">
    <property type="entry name" value="Sin1_PH_dom"/>
</dbReference>
<dbReference type="AlphaFoldDB" id="A0A1Y1K0J9"/>
<dbReference type="GO" id="GO:0005737">
    <property type="term" value="C:cytoplasm"/>
    <property type="evidence" value="ECO:0007669"/>
    <property type="project" value="TreeGrafter"/>
</dbReference>
<dbReference type="GO" id="GO:0031932">
    <property type="term" value="C:TORC2 complex"/>
    <property type="evidence" value="ECO:0007669"/>
    <property type="project" value="InterPro"/>
</dbReference>
<feature type="domain" description="CRIM" evidence="3">
    <location>
        <begin position="133"/>
        <end position="261"/>
    </location>
</feature>
<reference evidence="6 7" key="2">
    <citation type="journal article" date="2018" name="Elife">
        <title>Firefly genomes illuminate parallel origins of bioluminescence in beetles.</title>
        <authorList>
            <person name="Fallon T.R."/>
            <person name="Lower S.E."/>
            <person name="Chang C.H."/>
            <person name="Bessho-Uehara M."/>
            <person name="Martin G.J."/>
            <person name="Bewick A.J."/>
            <person name="Behringer M."/>
            <person name="Debat H.J."/>
            <person name="Wong I."/>
            <person name="Day J.C."/>
            <person name="Suvorov A."/>
            <person name="Silva C.J."/>
            <person name="Stanger-Hall K.F."/>
            <person name="Hall D.W."/>
            <person name="Schmitz R.J."/>
            <person name="Nelson D.R."/>
            <person name="Lewis S.M."/>
            <person name="Shigenobu S."/>
            <person name="Bybee S.M."/>
            <person name="Larracuente A.M."/>
            <person name="Oba Y."/>
            <person name="Weng J.K."/>
        </authorList>
    </citation>
    <scope>NUCLEOTIDE SEQUENCE [LARGE SCALE GENOMIC DNA]</scope>
    <source>
        <strain evidence="6">1611_PpyrPB1</strain>
        <tissue evidence="6">Whole body</tissue>
    </source>
</reference>
<organism evidence="5">
    <name type="scientific">Photinus pyralis</name>
    <name type="common">Common eastern firefly</name>
    <name type="synonym">Lampyris pyralis</name>
    <dbReference type="NCBI Taxonomy" id="7054"/>
    <lineage>
        <taxon>Eukaryota</taxon>
        <taxon>Metazoa</taxon>
        <taxon>Ecdysozoa</taxon>
        <taxon>Arthropoda</taxon>
        <taxon>Hexapoda</taxon>
        <taxon>Insecta</taxon>
        <taxon>Pterygota</taxon>
        <taxon>Neoptera</taxon>
        <taxon>Endopterygota</taxon>
        <taxon>Coleoptera</taxon>
        <taxon>Polyphaga</taxon>
        <taxon>Elateriformia</taxon>
        <taxon>Elateroidea</taxon>
        <taxon>Lampyridae</taxon>
        <taxon>Lampyrinae</taxon>
        <taxon>Photinus</taxon>
    </lineage>
</organism>
<sequence>MALYNNKLWLLSHIRDSFISTDDTGMSELVMVGDDVPKQLADKLDCYRDPEDSEDDEDTSHESYDFHLDVDFEVQRQRSNTAVRLEKLDNAKKRAAKVKNIKWEFSPVRPTEQELGELFVRKEPKKNVSNTRKSLLSEKLEQCTNLPQNPYIEYAKFDGSAQVGILTRKYKIFLTMLPEEHRNYPMTVSCIATAKIEELIGFILLKCSTIHGDFPLKPVSHYGLYITEEDGEVDHDFPNLDPKESVAKFGFTCLGLVEHKQITKNVSFESSQTIIQHEGSDEINKISSKLHMDDAQQITANMHLMKVHATAMEAPLYQSYRVYIVNKMRAKAEIQLGISGEKIEIDPLQQKNSKFTFVRQKPVSHHIDSVAWCEVTDTKSSGTAFRVVYSSSFGGGGGSTNVNVNVGSIQSPILQTSTSFKHYDFEADHNTAEEIVQKINLILELRSSGSRKEYLASRERKQRRRSFHSNK</sequence>
<feature type="domain" description="SIN1-type PH" evidence="4">
    <location>
        <begin position="316"/>
        <end position="444"/>
    </location>
</feature>
<reference evidence="5" key="1">
    <citation type="journal article" date="2016" name="Sci. Rep.">
        <title>Molecular characterization of firefly nuptial gifts: a multi-omics approach sheds light on postcopulatory sexual selection.</title>
        <authorList>
            <person name="Al-Wathiqui N."/>
            <person name="Fallon T.R."/>
            <person name="South A."/>
            <person name="Weng J.K."/>
            <person name="Lewis S.M."/>
        </authorList>
    </citation>
    <scope>NUCLEOTIDE SEQUENCE</scope>
</reference>
<dbReference type="Gene3D" id="2.30.29.30">
    <property type="entry name" value="Pleckstrin-homology domain (PH domain)/Phosphotyrosine-binding domain (PTB)"/>
    <property type="match status" value="1"/>
</dbReference>
<dbReference type="FunCoup" id="A0A1Y1K0J9">
    <property type="interactions" value="1823"/>
</dbReference>
<dbReference type="PANTHER" id="PTHR13335:SF1">
    <property type="entry name" value="TARGET OF RAPAMYCIN COMPLEX 2 SUBUNIT MAPKAP1"/>
    <property type="match status" value="1"/>
</dbReference>
<reference evidence="6" key="3">
    <citation type="submission" date="2019-08" db="EMBL/GenBank/DDBJ databases">
        <authorList>
            <consortium name="Photinus pyralis genome working group"/>
            <person name="Fallon T.R."/>
            <person name="Sander Lower S.E."/>
            <person name="Weng J.-K."/>
        </authorList>
    </citation>
    <scope>NUCLEOTIDE SEQUENCE</scope>
    <source>
        <strain evidence="6">1611_PpyrPB1</strain>
        <tissue evidence="6">Whole body</tissue>
    </source>
</reference>
<dbReference type="InParanoid" id="A0A1Y1K0J9"/>
<dbReference type="EMBL" id="GEZM01096230">
    <property type="protein sequence ID" value="JAV55024.1"/>
    <property type="molecule type" value="Transcribed_RNA"/>
</dbReference>
<dbReference type="GO" id="GO:0038203">
    <property type="term" value="P:TORC2 signaling"/>
    <property type="evidence" value="ECO:0007669"/>
    <property type="project" value="TreeGrafter"/>
</dbReference>
<dbReference type="Pfam" id="PF05422">
    <property type="entry name" value="SIN1"/>
    <property type="match status" value="1"/>
</dbReference>
<gene>
    <name evidence="6" type="ORF">PPYR_00869</name>
</gene>
<dbReference type="GO" id="GO:0005546">
    <property type="term" value="F:phosphatidylinositol-4,5-bisphosphate binding"/>
    <property type="evidence" value="ECO:0007669"/>
    <property type="project" value="TreeGrafter"/>
</dbReference>
<dbReference type="OrthoDB" id="241990at2759"/>